<dbReference type="Proteomes" id="UP001597032">
    <property type="component" value="Unassembled WGS sequence"/>
</dbReference>
<evidence type="ECO:0000313" key="1">
    <source>
        <dbReference type="EMBL" id="MFD0762670.1"/>
    </source>
</evidence>
<dbReference type="SUPFAM" id="SSF49899">
    <property type="entry name" value="Concanavalin A-like lectins/glucanases"/>
    <property type="match status" value="1"/>
</dbReference>
<feature type="non-terminal residue" evidence="1">
    <location>
        <position position="1083"/>
    </location>
</feature>
<dbReference type="EMBL" id="JBHTIC010000014">
    <property type="protein sequence ID" value="MFD0762670.1"/>
    <property type="molecule type" value="Genomic_DNA"/>
</dbReference>
<accession>A0ABW2ZBZ4</accession>
<dbReference type="Pfam" id="PF13385">
    <property type="entry name" value="Laminin_G_3"/>
    <property type="match status" value="1"/>
</dbReference>
<name>A0ABW2ZBZ4_9FLAO</name>
<feature type="non-terminal residue" evidence="1">
    <location>
        <position position="1"/>
    </location>
</feature>
<dbReference type="InterPro" id="IPR013783">
    <property type="entry name" value="Ig-like_fold"/>
</dbReference>
<dbReference type="Gene3D" id="2.60.40.10">
    <property type="entry name" value="Immunoglobulins"/>
    <property type="match status" value="1"/>
</dbReference>
<sequence length="1083" mass="117210">GTSTVTWSFNDGNGQIVTQTQDIIVDDTTKPTANNLAPISVQCSADIPAPNIDEVTTEADNCTVNPTVAFVSDVSDGNFNPEVITRTYSITDASSNETLITQEIIVQDTEKPDIPILTDLTAECSLTVTPPTTTDNCDGTITGVTSGSLIFDTVGSDIIYWTFTDSAGNSVISEQEITITDDNGPVPDVSTLPALNLTGCQITSISDLPIPTATDDCDSGTILGTLGNGFVFPFIFSGTQTIDWEFIDSNGNVTFQPQDITLTPIPVSGGTLEGTFESTVFSNQIDISSCGVAISIELNLSGEIGTIVRWESYAVNHGFWEEITDADGDDTKFTVSFPIGSLESTYYRVLVQTGTCAEYSNQFYVRALPAGDAPTVERLDPDEFYCLGDEVNLLATSNYTATQESIPDDKGEGDFNQGQFPRDPDGWLVDGNVGGFTAGGSATKPRNWSAKTCNNQANGNIIYCGGEGKYAIAYGDYSDNKYRGPNPSTLETPILDFSNAESASLDFDQAYNFVNGDYAIIEISTDGGVSYSPLRLMHAVGSGDLNWYSAGTAESYVGSDPTNYNFETDNTSIDLSAYIGESNVRIRWTFSGTSNESAWAMDNIEVNKLVIVETDVEWTDGIGDPDEPPIAGGATEVPISFTPDAPGHHQYGGTALINGCRTYSEEGTALIDVYVSYAYAGEDIEFTSDECGQNTVQLNAYDNRLSANENAAKGAYTLPDDCINCDDDGTGEEGIWTISENSSCGGGSFSDPTDPDAIFTGDAGTYILTWTVNGCESNITVKITDCTQVDFDGVDDYVDFGEDNYDLNTSAFSIEVWIKPELISGTQTIFSKRDANFSGSANGYDLRIDNLGEVSFNWNKTGKIYSSHKINTDRWYHIALTHSISGEYILYIDGVLMSSIGGGFPKENGYKAILGAMDNSVSDVPLNYFNGWMDELRIWDVELTEDQLHQMMNQKIISSPDVVGNVQGEIIPVDIHGLSWTNLLGYYQMESIGCGYLNSTTNLIHGKLKNITTSETQTAPLPYTSSNNGNWNDINIWTQATLWNLPNSLGIDDKTPIDWNIVKTNHTINASRDLKLLGLLVES</sequence>
<gene>
    <name evidence="1" type="ORF">ACFQZW_11290</name>
</gene>
<proteinExistence type="predicted"/>
<dbReference type="InterPro" id="IPR013320">
    <property type="entry name" value="ConA-like_dom_sf"/>
</dbReference>
<dbReference type="Gene3D" id="2.60.120.200">
    <property type="match status" value="1"/>
</dbReference>
<evidence type="ECO:0000313" key="2">
    <source>
        <dbReference type="Proteomes" id="UP001597032"/>
    </source>
</evidence>
<organism evidence="1 2">
    <name type="scientific">Lutibacter aestuarii</name>
    <dbReference type="NCBI Taxonomy" id="861111"/>
    <lineage>
        <taxon>Bacteria</taxon>
        <taxon>Pseudomonadati</taxon>
        <taxon>Bacteroidota</taxon>
        <taxon>Flavobacteriia</taxon>
        <taxon>Flavobacteriales</taxon>
        <taxon>Flavobacteriaceae</taxon>
        <taxon>Lutibacter</taxon>
    </lineage>
</organism>
<dbReference type="Gene3D" id="2.60.120.260">
    <property type="entry name" value="Galactose-binding domain-like"/>
    <property type="match status" value="1"/>
</dbReference>
<keyword evidence="2" id="KW-1185">Reference proteome</keyword>
<dbReference type="RefSeq" id="WP_386783093.1">
    <property type="nucleotide sequence ID" value="NZ_JBHTIC010000014.1"/>
</dbReference>
<comment type="caution">
    <text evidence="1">The sequence shown here is derived from an EMBL/GenBank/DDBJ whole genome shotgun (WGS) entry which is preliminary data.</text>
</comment>
<reference evidence="2" key="1">
    <citation type="journal article" date="2019" name="Int. J. Syst. Evol. Microbiol.">
        <title>The Global Catalogue of Microorganisms (GCM) 10K type strain sequencing project: providing services to taxonomists for standard genome sequencing and annotation.</title>
        <authorList>
            <consortium name="The Broad Institute Genomics Platform"/>
            <consortium name="The Broad Institute Genome Sequencing Center for Infectious Disease"/>
            <person name="Wu L."/>
            <person name="Ma J."/>
        </authorList>
    </citation>
    <scope>NUCLEOTIDE SEQUENCE [LARGE SCALE GENOMIC DNA]</scope>
    <source>
        <strain evidence="2">CCUG 60022</strain>
    </source>
</reference>
<protein>
    <submittedName>
        <fullName evidence="1">LamG-like jellyroll fold domain-containing protein</fullName>
    </submittedName>
</protein>